<evidence type="ECO:0000313" key="1">
    <source>
        <dbReference type="EMBL" id="MFK4442867.1"/>
    </source>
</evidence>
<keyword evidence="2" id="KW-1185">Reference proteome</keyword>
<dbReference type="Proteomes" id="UP001620514">
    <property type="component" value="Unassembled WGS sequence"/>
</dbReference>
<comment type="caution">
    <text evidence="1">The sequence shown here is derived from an EMBL/GenBank/DDBJ whole genome shotgun (WGS) entry which is preliminary data.</text>
</comment>
<protein>
    <submittedName>
        <fullName evidence="1">Uncharacterized protein</fullName>
    </submittedName>
</protein>
<sequence length="145" mass="15845">MNEYLVTFADGFQMTVDGIGPDGAQEQAIDNLESMGMSFDAIVSIKRVKSIWTVGSTVSLDGRDLVVKAAVTDSLDLDPDAFVLEEKGVARFFRFLPHRGTVKGLEPLSMAEARRLIAAAKRTEVKTSQQTVRPLAAWPLFARTA</sequence>
<reference evidence="1 2" key="1">
    <citation type="submission" date="2024-10" db="EMBL/GenBank/DDBJ databases">
        <authorList>
            <person name="Deangelis K."/>
            <person name="Huntemann M."/>
            <person name="Clum A."/>
            <person name="Wang J."/>
            <person name="Palaniappan K."/>
            <person name="Ritter S."/>
            <person name="Chen I.-M."/>
            <person name="Stamatis D."/>
            <person name="Reddy T."/>
            <person name="O'Malley R."/>
            <person name="Daum C."/>
            <person name="Ng V."/>
            <person name="Ivanova N."/>
            <person name="Kyrpides N."/>
            <person name="Woyke T."/>
        </authorList>
    </citation>
    <scope>NUCLEOTIDE SEQUENCE [LARGE SCALE GENOMIC DNA]</scope>
    <source>
        <strain evidence="1 2">GAS97</strain>
    </source>
</reference>
<accession>A0ABW8MGR6</accession>
<reference evidence="1 2" key="2">
    <citation type="submission" date="2024-11" db="EMBL/GenBank/DDBJ databases">
        <title>Using genomics to understand microbial adaptation to soil warming.</title>
        <authorList>
            <person name="Deangelis K.M. PhD."/>
        </authorList>
    </citation>
    <scope>NUCLEOTIDE SEQUENCE [LARGE SCALE GENOMIC DNA]</scope>
    <source>
        <strain evidence="1 2">GAS97</strain>
    </source>
</reference>
<dbReference type="EMBL" id="JBIYDN010000007">
    <property type="protein sequence ID" value="MFK4442867.1"/>
    <property type="molecule type" value="Genomic_DNA"/>
</dbReference>
<name>A0ABW8MGR6_9BURK</name>
<evidence type="ECO:0000313" key="2">
    <source>
        <dbReference type="Proteomes" id="UP001620514"/>
    </source>
</evidence>
<proteinExistence type="predicted"/>
<dbReference type="RefSeq" id="WP_404607258.1">
    <property type="nucleotide sequence ID" value="NZ_JBIYDN010000007.1"/>
</dbReference>
<organism evidence="1 2">
    <name type="scientific">Caballeronia udeis</name>
    <dbReference type="NCBI Taxonomy" id="1232866"/>
    <lineage>
        <taxon>Bacteria</taxon>
        <taxon>Pseudomonadati</taxon>
        <taxon>Pseudomonadota</taxon>
        <taxon>Betaproteobacteria</taxon>
        <taxon>Burkholderiales</taxon>
        <taxon>Burkholderiaceae</taxon>
        <taxon>Caballeronia</taxon>
    </lineage>
</organism>
<gene>
    <name evidence="1" type="ORF">ABH943_002883</name>
</gene>